<dbReference type="PANTHER" id="PTHR24002:SF3">
    <property type="entry name" value="SOLUTE CARRIER FAMILY 22 MEMBER 18"/>
    <property type="match status" value="1"/>
</dbReference>
<dbReference type="Gene3D" id="1.20.1250.20">
    <property type="entry name" value="MFS general substrate transporter like domains"/>
    <property type="match status" value="1"/>
</dbReference>
<organism evidence="7 8">
    <name type="scientific">Phytophthora rubi</name>
    <dbReference type="NCBI Taxonomy" id="129364"/>
    <lineage>
        <taxon>Eukaryota</taxon>
        <taxon>Sar</taxon>
        <taxon>Stramenopiles</taxon>
        <taxon>Oomycota</taxon>
        <taxon>Peronosporomycetes</taxon>
        <taxon>Peronosporales</taxon>
        <taxon>Peronosporaceae</taxon>
        <taxon>Phytophthora</taxon>
    </lineage>
</organism>
<evidence type="ECO:0000256" key="3">
    <source>
        <dbReference type="ARBA" id="ARBA00022989"/>
    </source>
</evidence>
<dbReference type="InterPro" id="IPR020846">
    <property type="entry name" value="MFS_dom"/>
</dbReference>
<dbReference type="SUPFAM" id="SSF103473">
    <property type="entry name" value="MFS general substrate transporter"/>
    <property type="match status" value="1"/>
</dbReference>
<dbReference type="InterPro" id="IPR011701">
    <property type="entry name" value="MFS"/>
</dbReference>
<accession>A0A6A3MY20</accession>
<dbReference type="Pfam" id="PF07690">
    <property type="entry name" value="MFS_1"/>
    <property type="match status" value="1"/>
</dbReference>
<feature type="transmembrane region" description="Helical" evidence="5">
    <location>
        <begin position="314"/>
        <end position="337"/>
    </location>
</feature>
<evidence type="ECO:0000256" key="4">
    <source>
        <dbReference type="ARBA" id="ARBA00023136"/>
    </source>
</evidence>
<dbReference type="PROSITE" id="PS50850">
    <property type="entry name" value="MFS"/>
    <property type="match status" value="1"/>
</dbReference>
<sequence>MAGTTAMGRWLAPRVLYAVSFLDMLGVSMIIPSLPQYVKSMDGGALVFGLLMSLYGFIQFFAAPIVGSLSDHYGRKRVLLACFVGAAAGYLLLGLSWNIYVVLLSRVPSALFKHTLDIIKVAVTDGESADKRSAAIGRLNAAANAGFIVGPMIGGYVSSVPNGFNYTALLTTALFGVNYGLVALFYSAPSIMSAVAAAESGDGEKGDETKRHHHHVDWKRLLHNAWTKLLGFRSIVNESKPAQTLLVARLLLSMAAILYRTHFSVLLEDKFGVDSRGRGFVLSYMGLLGFIGSFSVGVVTKFMKSERLVLQLSAIVYVMTFFALLSATSITTVYITLVPQVISISFIRASSVALQTTFVSQEHVGAFMGISSSLTSISRTVGPILSGWTYIASIDGPAYGAACLAAVSAGLFCFSPHFAEVGDSYAADAEGKSSRRLAKKKAVD</sequence>
<feature type="domain" description="Major facilitator superfamily (MFS) profile" evidence="6">
    <location>
        <begin position="12"/>
        <end position="420"/>
    </location>
</feature>
<keyword evidence="2 5" id="KW-0812">Transmembrane</keyword>
<feature type="transmembrane region" description="Helical" evidence="5">
    <location>
        <begin position="242"/>
        <end position="261"/>
    </location>
</feature>
<evidence type="ECO:0000256" key="2">
    <source>
        <dbReference type="ARBA" id="ARBA00022692"/>
    </source>
</evidence>
<dbReference type="InterPro" id="IPR001958">
    <property type="entry name" value="Tet-R_TetA/multi-R_MdtG-like"/>
</dbReference>
<keyword evidence="4 5" id="KW-0472">Membrane</keyword>
<proteinExistence type="predicted"/>
<evidence type="ECO:0000313" key="7">
    <source>
        <dbReference type="EMBL" id="KAE9038053.1"/>
    </source>
</evidence>
<feature type="transmembrane region" description="Helical" evidence="5">
    <location>
        <begin position="15"/>
        <end position="34"/>
    </location>
</feature>
<dbReference type="AlphaFoldDB" id="A0A6A3MY20"/>
<feature type="transmembrane region" description="Helical" evidence="5">
    <location>
        <begin position="141"/>
        <end position="158"/>
    </location>
</feature>
<name>A0A6A3MY20_9STRA</name>
<keyword evidence="3 5" id="KW-1133">Transmembrane helix</keyword>
<evidence type="ECO:0000256" key="1">
    <source>
        <dbReference type="ARBA" id="ARBA00004141"/>
    </source>
</evidence>
<dbReference type="PANTHER" id="PTHR24002">
    <property type="entry name" value="SOLUTE CARRIER FAMILY 22 MEMBER 18"/>
    <property type="match status" value="1"/>
</dbReference>
<evidence type="ECO:0000259" key="6">
    <source>
        <dbReference type="PROSITE" id="PS50850"/>
    </source>
</evidence>
<comment type="subcellular location">
    <subcellularLocation>
        <location evidence="1">Membrane</location>
        <topology evidence="1">Multi-pass membrane protein</topology>
    </subcellularLocation>
</comment>
<evidence type="ECO:0000256" key="5">
    <source>
        <dbReference type="SAM" id="Phobius"/>
    </source>
</evidence>
<dbReference type="GO" id="GO:0022857">
    <property type="term" value="F:transmembrane transporter activity"/>
    <property type="evidence" value="ECO:0007669"/>
    <property type="project" value="InterPro"/>
</dbReference>
<feature type="transmembrane region" description="Helical" evidence="5">
    <location>
        <begin position="281"/>
        <end position="302"/>
    </location>
</feature>
<dbReference type="InterPro" id="IPR036259">
    <property type="entry name" value="MFS_trans_sf"/>
</dbReference>
<evidence type="ECO:0000313" key="8">
    <source>
        <dbReference type="Proteomes" id="UP000429607"/>
    </source>
</evidence>
<dbReference type="GO" id="GO:0016020">
    <property type="term" value="C:membrane"/>
    <property type="evidence" value="ECO:0007669"/>
    <property type="project" value="UniProtKB-SubCell"/>
</dbReference>
<feature type="transmembrane region" description="Helical" evidence="5">
    <location>
        <begin position="164"/>
        <end position="186"/>
    </location>
</feature>
<protein>
    <recommendedName>
        <fullName evidence="6">Major facilitator superfamily (MFS) profile domain-containing protein</fullName>
    </recommendedName>
</protein>
<comment type="caution">
    <text evidence="7">The sequence shown here is derived from an EMBL/GenBank/DDBJ whole genome shotgun (WGS) entry which is preliminary data.</text>
</comment>
<gene>
    <name evidence="7" type="ORF">PR001_g8122</name>
</gene>
<dbReference type="EMBL" id="QXFV01000421">
    <property type="protein sequence ID" value="KAE9038053.1"/>
    <property type="molecule type" value="Genomic_DNA"/>
</dbReference>
<dbReference type="Proteomes" id="UP000429607">
    <property type="component" value="Unassembled WGS sequence"/>
</dbReference>
<dbReference type="PRINTS" id="PR01035">
    <property type="entry name" value="TCRTETA"/>
</dbReference>
<feature type="transmembrane region" description="Helical" evidence="5">
    <location>
        <begin position="46"/>
        <end position="66"/>
    </location>
</feature>
<feature type="transmembrane region" description="Helical" evidence="5">
    <location>
        <begin position="78"/>
        <end position="103"/>
    </location>
</feature>
<dbReference type="GO" id="GO:0005635">
    <property type="term" value="C:nuclear envelope"/>
    <property type="evidence" value="ECO:0007669"/>
    <property type="project" value="TreeGrafter"/>
</dbReference>
<reference evidence="7 8" key="1">
    <citation type="submission" date="2018-09" db="EMBL/GenBank/DDBJ databases">
        <title>Genomic investigation of the strawberry pathogen Phytophthora fragariae indicates pathogenicity is determined by transcriptional variation in three key races.</title>
        <authorList>
            <person name="Adams T.M."/>
            <person name="Armitage A.D."/>
            <person name="Sobczyk M.K."/>
            <person name="Bates H.J."/>
            <person name="Dunwell J.M."/>
            <person name="Nellist C.F."/>
            <person name="Harrison R.J."/>
        </authorList>
    </citation>
    <scope>NUCLEOTIDE SEQUENCE [LARGE SCALE GENOMIC DNA]</scope>
    <source>
        <strain evidence="7 8">SCRP249</strain>
    </source>
</reference>